<evidence type="ECO:0000256" key="1">
    <source>
        <dbReference type="SAM" id="MobiDB-lite"/>
    </source>
</evidence>
<comment type="caution">
    <text evidence="2">The sequence shown here is derived from an EMBL/GenBank/DDBJ whole genome shotgun (WGS) entry which is preliminary data.</text>
</comment>
<feature type="compositionally biased region" description="Gly residues" evidence="1">
    <location>
        <begin position="7"/>
        <end position="21"/>
    </location>
</feature>
<proteinExistence type="predicted"/>
<reference evidence="3" key="1">
    <citation type="journal article" date="2019" name="Int. J. Syst. Evol. Microbiol.">
        <title>The Global Catalogue of Microorganisms (GCM) 10K type strain sequencing project: providing services to taxonomists for standard genome sequencing and annotation.</title>
        <authorList>
            <consortium name="The Broad Institute Genomics Platform"/>
            <consortium name="The Broad Institute Genome Sequencing Center for Infectious Disease"/>
            <person name="Wu L."/>
            <person name="Ma J."/>
        </authorList>
    </citation>
    <scope>NUCLEOTIDE SEQUENCE [LARGE SCALE GENOMIC DNA]</scope>
    <source>
        <strain evidence="3">JCM 14559</strain>
    </source>
</reference>
<gene>
    <name evidence="2" type="ORF">GCM10009759_66990</name>
</gene>
<sequence length="65" mass="6028">MAQVGRVVGGDAAGVEPGGRAGGHDFSDTAGGGVVNAQGEPLTGQGGNLGGGPGMHGTDSNLAII</sequence>
<feature type="region of interest" description="Disordered" evidence="1">
    <location>
        <begin position="1"/>
        <end position="65"/>
    </location>
</feature>
<dbReference type="Proteomes" id="UP001500897">
    <property type="component" value="Unassembled WGS sequence"/>
</dbReference>
<accession>A0ABP5JS31</accession>
<evidence type="ECO:0000313" key="3">
    <source>
        <dbReference type="Proteomes" id="UP001500897"/>
    </source>
</evidence>
<name>A0ABP5JS31_9ACTN</name>
<organism evidence="2 3">
    <name type="scientific">Kitasatospora saccharophila</name>
    <dbReference type="NCBI Taxonomy" id="407973"/>
    <lineage>
        <taxon>Bacteria</taxon>
        <taxon>Bacillati</taxon>
        <taxon>Actinomycetota</taxon>
        <taxon>Actinomycetes</taxon>
        <taxon>Kitasatosporales</taxon>
        <taxon>Streptomycetaceae</taxon>
        <taxon>Kitasatospora</taxon>
    </lineage>
</organism>
<keyword evidence="3" id="KW-1185">Reference proteome</keyword>
<dbReference type="EMBL" id="BAAANS010000066">
    <property type="protein sequence ID" value="GAA2119153.1"/>
    <property type="molecule type" value="Genomic_DNA"/>
</dbReference>
<feature type="compositionally biased region" description="Gly residues" evidence="1">
    <location>
        <begin position="44"/>
        <end position="55"/>
    </location>
</feature>
<evidence type="ECO:0000313" key="2">
    <source>
        <dbReference type="EMBL" id="GAA2119153.1"/>
    </source>
</evidence>
<protein>
    <submittedName>
        <fullName evidence="2">Uncharacterized protein</fullName>
    </submittedName>
</protein>